<name>A0A0K0FWU7_STRVS</name>
<keyword evidence="2" id="KW-0732">Signal</keyword>
<accession>A0A0K0FWU7</accession>
<feature type="chain" id="PRO_5005330235" evidence="2">
    <location>
        <begin position="23"/>
        <end position="322"/>
    </location>
</feature>
<feature type="region of interest" description="Disordered" evidence="1">
    <location>
        <begin position="259"/>
        <end position="322"/>
    </location>
</feature>
<proteinExistence type="predicted"/>
<reference evidence="3" key="1">
    <citation type="submission" date="2014-07" db="EMBL/GenBank/DDBJ databases">
        <authorList>
            <person name="Martin A.A"/>
            <person name="De Silva N."/>
        </authorList>
    </citation>
    <scope>NUCLEOTIDE SEQUENCE</scope>
</reference>
<organism evidence="3 4">
    <name type="scientific">Strongyloides venezuelensis</name>
    <name type="common">Threadworm</name>
    <dbReference type="NCBI Taxonomy" id="75913"/>
    <lineage>
        <taxon>Eukaryota</taxon>
        <taxon>Metazoa</taxon>
        <taxon>Ecdysozoa</taxon>
        <taxon>Nematoda</taxon>
        <taxon>Chromadorea</taxon>
        <taxon>Rhabditida</taxon>
        <taxon>Tylenchina</taxon>
        <taxon>Panagrolaimomorpha</taxon>
        <taxon>Strongyloidoidea</taxon>
        <taxon>Strongyloididae</taxon>
        <taxon>Strongyloides</taxon>
    </lineage>
</organism>
<dbReference type="STRING" id="75913.A0A0K0FWU7"/>
<feature type="signal peptide" evidence="2">
    <location>
        <begin position="1"/>
        <end position="22"/>
    </location>
</feature>
<sequence length="322" mass="37401">MLRILKLAQILLLLFIINGVKNNIVGCKLYSQCEARARYEEQLCVGHEWRKPNFLSPSFPMTITNKSRCYTTLKPEFDMIEKLETEMFDEYYRCLINGDEDIPHEECDRENFLDIKFDGAVDSPINCFNGKLRIERECGFLKVCCLRIQKCSEERRKSSVIYKILELHKQLKSQLLICKNSSKNKRRHPNNDKINEGRLNIRIGNFLDNFDRIEMLSNLKEAPKEGIIYSSNLKDEKKEKEFFVDNRTVDEVLSSVISENNHKSSGGSIDNNNKSSSSEIDIRNTSRKNNGDKKNNGIENKVKKILCQQEKNNGNSDRDIKN</sequence>
<dbReference type="Proteomes" id="UP000035680">
    <property type="component" value="Unassembled WGS sequence"/>
</dbReference>
<protein>
    <submittedName>
        <fullName evidence="4">Uncharacterized protein</fullName>
    </submittedName>
</protein>
<keyword evidence="3" id="KW-1185">Reference proteome</keyword>
<evidence type="ECO:0000256" key="1">
    <source>
        <dbReference type="SAM" id="MobiDB-lite"/>
    </source>
</evidence>
<evidence type="ECO:0000313" key="4">
    <source>
        <dbReference type="WBParaSite" id="SVE_1690300.1"/>
    </source>
</evidence>
<evidence type="ECO:0000313" key="3">
    <source>
        <dbReference type="Proteomes" id="UP000035680"/>
    </source>
</evidence>
<reference evidence="4" key="2">
    <citation type="submission" date="2015-08" db="UniProtKB">
        <authorList>
            <consortium name="WormBaseParasite"/>
        </authorList>
    </citation>
    <scope>IDENTIFICATION</scope>
</reference>
<dbReference type="AlphaFoldDB" id="A0A0K0FWU7"/>
<dbReference type="WBParaSite" id="SVE_1690300.1">
    <property type="protein sequence ID" value="SVE_1690300.1"/>
    <property type="gene ID" value="SVE_1690300"/>
</dbReference>
<evidence type="ECO:0000256" key="2">
    <source>
        <dbReference type="SAM" id="SignalP"/>
    </source>
</evidence>
<feature type="compositionally biased region" description="Basic and acidic residues" evidence="1">
    <location>
        <begin position="280"/>
        <end position="302"/>
    </location>
</feature>
<feature type="compositionally biased region" description="Polar residues" evidence="1">
    <location>
        <begin position="259"/>
        <end position="279"/>
    </location>
</feature>